<sequence>MTGNGANTFPYGLINNTNNQAFPIEIANGATLNLNSNSSRGQMFNFWNNNSLQINNSGTLNLNDSGTSDVFKGVNGVDLTNNGQVNLTAYNSIFNSSSMGTARVNMDLSSNSQTVLASTNNAPFSNFGSWGSGSLIKFHPNAKFLSYSGMTYSAGGLTNSLDAYVPVEFIDSGSGSNGYKTNQVPTNVDSYKNLTPISSKYNSANKVISSSDLSVFDANALTLSGKLAFADNNPNTYNWDYSLDKLPTQTGFLPRTSGDNLSFNVIDSISNKAKFQINATYKPNQTNQPFTTWFVNQKQQNQLNQSAQTILTSDQMDKNGDNYQKNFTNDQGLVIKTNNKAKSGQYSGVVDWTLQSGI</sequence>
<organism evidence="1 2">
    <name type="scientific">Fructilactobacillus sanfranciscensis</name>
    <name type="common">Lactobacillus sanfranciscensis</name>
    <dbReference type="NCBI Taxonomy" id="1625"/>
    <lineage>
        <taxon>Bacteria</taxon>
        <taxon>Bacillati</taxon>
        <taxon>Bacillota</taxon>
        <taxon>Bacilli</taxon>
        <taxon>Lactobacillales</taxon>
        <taxon>Lactobacillaceae</taxon>
        <taxon>Fructilactobacillus</taxon>
    </lineage>
</organism>
<dbReference type="EMBL" id="QFCR01000010">
    <property type="protein sequence ID" value="TNK90374.1"/>
    <property type="molecule type" value="Genomic_DNA"/>
</dbReference>
<evidence type="ECO:0000313" key="2">
    <source>
        <dbReference type="Proteomes" id="UP000313312"/>
    </source>
</evidence>
<accession>A0A5C4TJS9</accession>
<protein>
    <recommendedName>
        <fullName evidence="3">WxL domain-containing protein</fullName>
    </recommendedName>
</protein>
<comment type="caution">
    <text evidence="1">The sequence shown here is derived from an EMBL/GenBank/DDBJ whole genome shotgun (WGS) entry which is preliminary data.</text>
</comment>
<evidence type="ECO:0008006" key="3">
    <source>
        <dbReference type="Google" id="ProtNLM"/>
    </source>
</evidence>
<dbReference type="Proteomes" id="UP000313312">
    <property type="component" value="Unassembled WGS sequence"/>
</dbReference>
<gene>
    <name evidence="1" type="ORF">DID87_04015</name>
</gene>
<evidence type="ECO:0000313" key="1">
    <source>
        <dbReference type="EMBL" id="TNK90374.1"/>
    </source>
</evidence>
<dbReference type="AlphaFoldDB" id="A0A5C4TJS9"/>
<dbReference type="RefSeq" id="WP_139571128.1">
    <property type="nucleotide sequence ID" value="NZ_JARBEW010000004.1"/>
</dbReference>
<name>A0A5C4TJS9_FRUSA</name>
<reference evidence="1 2" key="1">
    <citation type="submission" date="2018-05" db="EMBL/GenBank/DDBJ databases">
        <title>Lactobacillus sanfranciscensis Ah4 draft denome sequence.</title>
        <authorList>
            <person name="Zhang G."/>
        </authorList>
    </citation>
    <scope>NUCLEOTIDE SEQUENCE [LARGE SCALE GENOMIC DNA]</scope>
    <source>
        <strain evidence="1 2">Ah4</strain>
    </source>
</reference>
<proteinExistence type="predicted"/>